<sequence length="303" mass="32049">MHAHSRSRRLSGRVVAAAAAVVAGALVLAGCGTGVDGTPTRAAAQPPKRCTVSECPELPVYSSKRIQASGVTVANSAETVPAYMKAVLDDLDTTWQEWFAELNIEGITPGRELIEPGSSFATACADDGEDPITSDFPNAFFCTLDKLPDGQGAEREGSVILPVQTFADIWQGKLLGSKGVVLGDFTAATIIAHEYGHNVMHRLQEAYGMSDEQLPSGNDPELLADCFAGNWAGTVFARKDLSLKEIAQAAVLVISVGDPAPNQGHGTSFERIQALTRGFTQNFSKQGQPVTCLKDYWPAALGG</sequence>
<dbReference type="AlphaFoldDB" id="A0A7I9V9X5"/>
<gene>
    <name evidence="1" type="ORF">nbrc107696_24880</name>
</gene>
<dbReference type="Pfam" id="PF04228">
    <property type="entry name" value="Zn_peptidase"/>
    <property type="match status" value="1"/>
</dbReference>
<dbReference type="RefSeq" id="WP_161895810.1">
    <property type="nucleotide sequence ID" value="NZ_BJOV01000005.1"/>
</dbReference>
<dbReference type="Proteomes" id="UP000444960">
    <property type="component" value="Unassembled WGS sequence"/>
</dbReference>
<dbReference type="EMBL" id="BJOV01000005">
    <property type="protein sequence ID" value="GEE02042.1"/>
    <property type="molecule type" value="Genomic_DNA"/>
</dbReference>
<evidence type="ECO:0008006" key="3">
    <source>
        <dbReference type="Google" id="ProtNLM"/>
    </source>
</evidence>
<organism evidence="1 2">
    <name type="scientific">Gordonia spumicola</name>
    <dbReference type="NCBI Taxonomy" id="589161"/>
    <lineage>
        <taxon>Bacteria</taxon>
        <taxon>Bacillati</taxon>
        <taxon>Actinomycetota</taxon>
        <taxon>Actinomycetes</taxon>
        <taxon>Mycobacteriales</taxon>
        <taxon>Gordoniaceae</taxon>
        <taxon>Gordonia</taxon>
    </lineage>
</organism>
<reference evidence="2" key="1">
    <citation type="submission" date="2019-06" db="EMBL/GenBank/DDBJ databases">
        <title>Gordonia isolated from sludge of a wastewater treatment plant.</title>
        <authorList>
            <person name="Tamura T."/>
            <person name="Aoyama K."/>
            <person name="Kang Y."/>
            <person name="Saito S."/>
            <person name="Akiyama N."/>
            <person name="Yazawa K."/>
            <person name="Gonoi T."/>
            <person name="Mikami Y."/>
        </authorList>
    </citation>
    <scope>NUCLEOTIDE SEQUENCE [LARGE SCALE GENOMIC DNA]</scope>
    <source>
        <strain evidence="2">NBRC 107696</strain>
    </source>
</reference>
<comment type="caution">
    <text evidence="1">The sequence shown here is derived from an EMBL/GenBank/DDBJ whole genome shotgun (WGS) entry which is preliminary data.</text>
</comment>
<evidence type="ECO:0000313" key="1">
    <source>
        <dbReference type="EMBL" id="GEE02042.1"/>
    </source>
</evidence>
<protein>
    <recommendedName>
        <fullName evidence="3">Metalloprotease</fullName>
    </recommendedName>
</protein>
<dbReference type="InterPro" id="IPR007343">
    <property type="entry name" value="Uncharacterised_pept_Zn_put"/>
</dbReference>
<name>A0A7I9V9X5_9ACTN</name>
<accession>A0A7I9V9X5</accession>
<evidence type="ECO:0000313" key="2">
    <source>
        <dbReference type="Proteomes" id="UP000444960"/>
    </source>
</evidence>
<keyword evidence="2" id="KW-1185">Reference proteome</keyword>
<dbReference type="SUPFAM" id="SSF55486">
    <property type="entry name" value="Metalloproteases ('zincins'), catalytic domain"/>
    <property type="match status" value="1"/>
</dbReference>
<dbReference type="OrthoDB" id="5168289at2"/>
<dbReference type="PROSITE" id="PS51257">
    <property type="entry name" value="PROKAR_LIPOPROTEIN"/>
    <property type="match status" value="1"/>
</dbReference>
<proteinExistence type="predicted"/>